<dbReference type="RefSeq" id="WP_145909072.1">
    <property type="nucleotide sequence ID" value="NZ_BAAAMZ010000010.1"/>
</dbReference>
<evidence type="ECO:0000313" key="2">
    <source>
        <dbReference type="Proteomes" id="UP000317940"/>
    </source>
</evidence>
<evidence type="ECO:0000313" key="1">
    <source>
        <dbReference type="EMBL" id="TWF91485.1"/>
    </source>
</evidence>
<gene>
    <name evidence="1" type="ORF">FHX73_12600</name>
</gene>
<dbReference type="AlphaFoldDB" id="A0A561TWI8"/>
<sequence>MKIDDLTHVWLERDGAATWPQEDQLLECSCPLRAAGGCVTAGKVLPALGASLSDSRGNLGRLVAVRREFGATGHVVRTAVGLHKAGSLSLRSRSWVYQCAVDPADRVRPVKGRWISPSRAYLTALYERTGSVDGVADALRISSGLARRVMRDEEVPLLPRGTRASSDPTHTRP</sequence>
<proteinExistence type="predicted"/>
<organism evidence="1 2">
    <name type="scientific">Kitasatospora viridis</name>
    <dbReference type="NCBI Taxonomy" id="281105"/>
    <lineage>
        <taxon>Bacteria</taxon>
        <taxon>Bacillati</taxon>
        <taxon>Actinomycetota</taxon>
        <taxon>Actinomycetes</taxon>
        <taxon>Kitasatosporales</taxon>
        <taxon>Streptomycetaceae</taxon>
        <taxon>Kitasatospora</taxon>
    </lineage>
</organism>
<dbReference type="EMBL" id="VIWT01000002">
    <property type="protein sequence ID" value="TWF91485.1"/>
    <property type="molecule type" value="Genomic_DNA"/>
</dbReference>
<comment type="caution">
    <text evidence="1">The sequence shown here is derived from an EMBL/GenBank/DDBJ whole genome shotgun (WGS) entry which is preliminary data.</text>
</comment>
<name>A0A561TWI8_9ACTN</name>
<dbReference type="Proteomes" id="UP000317940">
    <property type="component" value="Unassembled WGS sequence"/>
</dbReference>
<dbReference type="OrthoDB" id="4359390at2"/>
<accession>A0A561TWI8</accession>
<protein>
    <submittedName>
        <fullName evidence="1">Uncharacterized protein</fullName>
    </submittedName>
</protein>
<keyword evidence="2" id="KW-1185">Reference proteome</keyword>
<reference evidence="1 2" key="1">
    <citation type="submission" date="2019-06" db="EMBL/GenBank/DDBJ databases">
        <title>Sequencing the genomes of 1000 actinobacteria strains.</title>
        <authorList>
            <person name="Klenk H.-P."/>
        </authorList>
    </citation>
    <scope>NUCLEOTIDE SEQUENCE [LARGE SCALE GENOMIC DNA]</scope>
    <source>
        <strain evidence="1 2">DSM 44826</strain>
    </source>
</reference>